<dbReference type="PANTHER" id="PTHR42643:SF24">
    <property type="entry name" value="IONOTROPIC RECEPTOR 60A"/>
    <property type="match status" value="1"/>
</dbReference>
<feature type="binding site" evidence="13">
    <location>
        <position position="234"/>
    </location>
    <ligand>
        <name>L-glutamate</name>
        <dbReference type="ChEBI" id="CHEBI:29985"/>
    </ligand>
</feature>
<evidence type="ECO:0000256" key="11">
    <source>
        <dbReference type="ARBA" id="ARBA00023286"/>
    </source>
</evidence>
<feature type="domain" description="Ionotropic glutamate receptor C-terminal" evidence="17">
    <location>
        <begin position="64"/>
        <end position="303"/>
    </location>
</feature>
<dbReference type="InterPro" id="IPR052192">
    <property type="entry name" value="Insect_Ionotropic_Sensory_Rcpt"/>
</dbReference>
<evidence type="ECO:0000256" key="7">
    <source>
        <dbReference type="ARBA" id="ARBA00023065"/>
    </source>
</evidence>
<feature type="transmembrane region" description="Helical" evidence="16">
    <location>
        <begin position="326"/>
        <end position="346"/>
    </location>
</feature>
<feature type="disulfide bond" evidence="15">
    <location>
        <begin position="252"/>
        <end position="307"/>
    </location>
</feature>
<keyword evidence="12" id="KW-0407">Ion channel</keyword>
<proteinExistence type="inferred from homology"/>
<evidence type="ECO:0000256" key="15">
    <source>
        <dbReference type="PIRSR" id="PIRSR601508-3"/>
    </source>
</evidence>
<feature type="binding site" evidence="13">
    <location>
        <position position="185"/>
    </location>
    <ligand>
        <name>L-glutamate</name>
        <dbReference type="ChEBI" id="CHEBI:29985"/>
    </ligand>
</feature>
<keyword evidence="19" id="KW-1185">Reference proteome</keyword>
<dbReference type="InterPro" id="IPR001320">
    <property type="entry name" value="Iontro_rcpt_C"/>
</dbReference>
<keyword evidence="9" id="KW-0675">Receptor</keyword>
<feature type="site" description="Crucial to convey clamshell closure to channel opening" evidence="14">
    <location>
        <position position="164"/>
    </location>
</feature>
<evidence type="ECO:0000256" key="2">
    <source>
        <dbReference type="ARBA" id="ARBA00008685"/>
    </source>
</evidence>
<dbReference type="GO" id="GO:0005886">
    <property type="term" value="C:plasma membrane"/>
    <property type="evidence" value="ECO:0007669"/>
    <property type="project" value="UniProtKB-SubCell"/>
</dbReference>
<evidence type="ECO:0000256" key="10">
    <source>
        <dbReference type="ARBA" id="ARBA00023180"/>
    </source>
</evidence>
<dbReference type="EMBL" id="CAXKWB010028487">
    <property type="protein sequence ID" value="CAL4133730.1"/>
    <property type="molecule type" value="Genomic_DNA"/>
</dbReference>
<keyword evidence="10" id="KW-0325">Glycoprotein</keyword>
<dbReference type="GO" id="GO:0050906">
    <property type="term" value="P:detection of stimulus involved in sensory perception"/>
    <property type="evidence" value="ECO:0007669"/>
    <property type="project" value="UniProtKB-ARBA"/>
</dbReference>
<evidence type="ECO:0000256" key="14">
    <source>
        <dbReference type="PIRSR" id="PIRSR601508-2"/>
    </source>
</evidence>
<reference evidence="18 19" key="1">
    <citation type="submission" date="2024-05" db="EMBL/GenBank/DDBJ databases">
        <authorList>
            <person name="Wallberg A."/>
        </authorList>
    </citation>
    <scope>NUCLEOTIDE SEQUENCE [LARGE SCALE GENOMIC DNA]</scope>
</reference>
<accession>A0AAV2RRK4</accession>
<evidence type="ECO:0000313" key="19">
    <source>
        <dbReference type="Proteomes" id="UP001497623"/>
    </source>
</evidence>
<keyword evidence="6 16" id="KW-1133">Transmembrane helix</keyword>
<dbReference type="Pfam" id="PF10613">
    <property type="entry name" value="Lig_chan-Glu_bd"/>
    <property type="match status" value="1"/>
</dbReference>
<evidence type="ECO:0000256" key="5">
    <source>
        <dbReference type="ARBA" id="ARBA00022692"/>
    </source>
</evidence>
<keyword evidence="11" id="KW-1071">Ligand-gated ion channel</keyword>
<dbReference type="Pfam" id="PF00060">
    <property type="entry name" value="Lig_chan"/>
    <property type="match status" value="1"/>
</dbReference>
<dbReference type="Gene3D" id="3.40.190.10">
    <property type="entry name" value="Periplasmic binding protein-like II"/>
    <property type="match status" value="1"/>
</dbReference>
<dbReference type="SUPFAM" id="SSF53850">
    <property type="entry name" value="Periplasmic binding protein-like II"/>
    <property type="match status" value="1"/>
</dbReference>
<comment type="subcellular location">
    <subcellularLocation>
        <location evidence="1">Cell membrane</location>
        <topology evidence="1">Multi-pass membrane protein</topology>
    </subcellularLocation>
</comment>
<dbReference type="GO" id="GO:0038023">
    <property type="term" value="F:signaling receptor activity"/>
    <property type="evidence" value="ECO:0007669"/>
    <property type="project" value="InterPro"/>
</dbReference>
<evidence type="ECO:0000256" key="16">
    <source>
        <dbReference type="SAM" id="Phobius"/>
    </source>
</evidence>
<keyword evidence="3" id="KW-0813">Transport</keyword>
<evidence type="ECO:0000256" key="3">
    <source>
        <dbReference type="ARBA" id="ARBA00022448"/>
    </source>
</evidence>
<evidence type="ECO:0000313" key="18">
    <source>
        <dbReference type="EMBL" id="CAL4133730.1"/>
    </source>
</evidence>
<comment type="caution">
    <text evidence="18">The sequence shown here is derived from an EMBL/GenBank/DDBJ whole genome shotgun (WGS) entry which is preliminary data.</text>
</comment>
<evidence type="ECO:0000256" key="4">
    <source>
        <dbReference type="ARBA" id="ARBA00022475"/>
    </source>
</evidence>
<evidence type="ECO:0000259" key="17">
    <source>
        <dbReference type="SMART" id="SM00079"/>
    </source>
</evidence>
<dbReference type="SMART" id="SM00079">
    <property type="entry name" value="PBPe"/>
    <property type="match status" value="1"/>
</dbReference>
<keyword evidence="8 16" id="KW-0472">Membrane</keyword>
<evidence type="ECO:0000256" key="12">
    <source>
        <dbReference type="ARBA" id="ARBA00023303"/>
    </source>
</evidence>
<dbReference type="PANTHER" id="PTHR42643">
    <property type="entry name" value="IONOTROPIC RECEPTOR 20A-RELATED"/>
    <property type="match status" value="1"/>
</dbReference>
<dbReference type="InterPro" id="IPR019594">
    <property type="entry name" value="Glu/Gly-bd"/>
</dbReference>
<gene>
    <name evidence="18" type="ORF">MNOR_LOCUS27296</name>
</gene>
<evidence type="ECO:0000256" key="6">
    <source>
        <dbReference type="ARBA" id="ARBA00022989"/>
    </source>
</evidence>
<keyword evidence="5 16" id="KW-0812">Transmembrane</keyword>
<dbReference type="Proteomes" id="UP001497623">
    <property type="component" value="Unassembled WGS sequence"/>
</dbReference>
<protein>
    <recommendedName>
        <fullName evidence="17">Ionotropic glutamate receptor C-terminal domain-containing protein</fullName>
    </recommendedName>
</protein>
<dbReference type="InterPro" id="IPR001508">
    <property type="entry name" value="Iono_Glu_rcpt_met"/>
</dbReference>
<organism evidence="18 19">
    <name type="scientific">Meganyctiphanes norvegica</name>
    <name type="common">Northern krill</name>
    <name type="synonym">Thysanopoda norvegica</name>
    <dbReference type="NCBI Taxonomy" id="48144"/>
    <lineage>
        <taxon>Eukaryota</taxon>
        <taxon>Metazoa</taxon>
        <taxon>Ecdysozoa</taxon>
        <taxon>Arthropoda</taxon>
        <taxon>Crustacea</taxon>
        <taxon>Multicrustacea</taxon>
        <taxon>Malacostraca</taxon>
        <taxon>Eumalacostraca</taxon>
        <taxon>Eucarida</taxon>
        <taxon>Euphausiacea</taxon>
        <taxon>Euphausiidae</taxon>
        <taxon>Meganyctiphanes</taxon>
    </lineage>
</organism>
<dbReference type="PRINTS" id="PR00177">
    <property type="entry name" value="NMDARECEPTOR"/>
</dbReference>
<evidence type="ECO:0000256" key="9">
    <source>
        <dbReference type="ARBA" id="ARBA00023170"/>
    </source>
</evidence>
<evidence type="ECO:0000256" key="8">
    <source>
        <dbReference type="ARBA" id="ARBA00023136"/>
    </source>
</evidence>
<dbReference type="Gene3D" id="1.10.287.70">
    <property type="match status" value="1"/>
</dbReference>
<keyword evidence="4" id="KW-1003">Cell membrane</keyword>
<feature type="site" description="Interaction with the cone snail toxin Con-ikot-ikot" evidence="14">
    <location>
        <position position="191"/>
    </location>
</feature>
<feature type="site" description="Interaction with the cone snail toxin Con-ikot-ikot" evidence="14">
    <location>
        <position position="286"/>
    </location>
</feature>
<dbReference type="AlphaFoldDB" id="A0AAV2RRK4"/>
<comment type="similarity">
    <text evidence="2">Belongs to the glutamate-gated ion channel (TC 1.A.10.1) family.</text>
</comment>
<sequence>MVGMVQRGEVDFAVASFTITYTRSTVVDLTHAFYEDPTTILIPAPQKKDKFFAFLEPFSWQVWVLLVGTVVVVGMLLWLMMLVPHIPMLYPFDKAQDRRRAHQSLYHYLWDTATALFTQSHIMQENEPGRILHGVWWMICLILIYIYNGTLISFLTVPGLEAVIESLEDLADQRQVLWTYLHASSHDILFKNAELPSTYHKIGLLLKESPDLKVSSDTEGITAVLERDMAFIKEKSRLDFAMEKDYLTTGECRLNQVPQLFFSAGFGWVLKEKSPYLRLFNAEILKMSQFGLFSVWHRQYWPKPNECTHGRFGTGSRTQALRLGNLLGHFLVLGMGIFLAALVFMLEMLHHHFFSIKRKSAVFIL</sequence>
<feature type="binding site" evidence="13">
    <location>
        <position position="18"/>
    </location>
    <ligand>
        <name>L-glutamate</name>
        <dbReference type="ChEBI" id="CHEBI:29985"/>
    </ligand>
</feature>
<feature type="binding site" evidence="13">
    <location>
        <position position="23"/>
    </location>
    <ligand>
        <name>L-glutamate</name>
        <dbReference type="ChEBI" id="CHEBI:29985"/>
    </ligand>
</feature>
<dbReference type="GO" id="GO:0015276">
    <property type="term" value="F:ligand-gated monoatomic ion channel activity"/>
    <property type="evidence" value="ECO:0007669"/>
    <property type="project" value="InterPro"/>
</dbReference>
<feature type="transmembrane region" description="Helical" evidence="16">
    <location>
        <begin position="60"/>
        <end position="84"/>
    </location>
</feature>
<keyword evidence="7" id="KW-0406">Ion transport</keyword>
<evidence type="ECO:0000256" key="1">
    <source>
        <dbReference type="ARBA" id="ARBA00004651"/>
    </source>
</evidence>
<evidence type="ECO:0000256" key="13">
    <source>
        <dbReference type="PIRSR" id="PIRSR601508-1"/>
    </source>
</evidence>
<keyword evidence="15" id="KW-1015">Disulfide bond</keyword>
<feature type="transmembrane region" description="Helical" evidence="16">
    <location>
        <begin position="135"/>
        <end position="157"/>
    </location>
</feature>
<name>A0AAV2RRK4_MEGNR</name>